<dbReference type="InterPro" id="IPR013974">
    <property type="entry name" value="SAF"/>
</dbReference>
<dbReference type="Gene3D" id="2.30.30.760">
    <property type="match status" value="1"/>
</dbReference>
<name>A0ABR5YNW0_9ENTR</name>
<organism evidence="8 9">
    <name type="scientific">Enterobacter genomosp. S</name>
    <dbReference type="NCBI Taxonomy" id="2364151"/>
    <lineage>
        <taxon>Bacteria</taxon>
        <taxon>Pseudomonadati</taxon>
        <taxon>Pseudomonadota</taxon>
        <taxon>Gammaproteobacteria</taxon>
        <taxon>Enterobacterales</taxon>
        <taxon>Enterobacteriaceae</taxon>
        <taxon>Enterobacter</taxon>
        <taxon>Enterobacter cloacae complex</taxon>
        <taxon>Enterobacter cloacae complex clade S</taxon>
    </lineage>
</organism>
<dbReference type="PANTHER" id="PTHR36307:SF1">
    <property type="entry name" value="FLAGELLA BASAL BODY P-RING FORMATION PROTEIN FLGA"/>
    <property type="match status" value="1"/>
</dbReference>
<keyword evidence="9" id="KW-1185">Reference proteome</keyword>
<keyword evidence="8" id="KW-0282">Flagellum</keyword>
<evidence type="ECO:0000256" key="3">
    <source>
        <dbReference type="ARBA" id="ARBA00014754"/>
    </source>
</evidence>
<protein>
    <recommendedName>
        <fullName evidence="3">Flagella basal body P-ring formation protein FlgA</fullName>
    </recommendedName>
</protein>
<evidence type="ECO:0000313" key="9">
    <source>
        <dbReference type="Proteomes" id="UP000076880"/>
    </source>
</evidence>
<keyword evidence="5" id="KW-0574">Periplasm</keyword>
<comment type="caution">
    <text evidence="8">The sequence shown here is derived from an EMBL/GenBank/DDBJ whole genome shotgun (WGS) entry which is preliminary data.</text>
</comment>
<accession>A0ABR5YNW0</accession>
<evidence type="ECO:0000256" key="2">
    <source>
        <dbReference type="ARBA" id="ARBA00010474"/>
    </source>
</evidence>
<feature type="domain" description="SAF" evidence="7">
    <location>
        <begin position="133"/>
        <end position="195"/>
    </location>
</feature>
<keyword evidence="4" id="KW-0732">Signal</keyword>
<dbReference type="NCBIfam" id="TIGR03170">
    <property type="entry name" value="flgA_cterm"/>
    <property type="match status" value="1"/>
</dbReference>
<evidence type="ECO:0000313" key="8">
    <source>
        <dbReference type="EMBL" id="KZR32293.1"/>
    </source>
</evidence>
<dbReference type="Gene3D" id="3.90.1210.10">
    <property type="entry name" value="Antifreeze-like/N-acetylneuraminic acid synthase C-terminal domain"/>
    <property type="match status" value="1"/>
</dbReference>
<dbReference type="SMART" id="SM00858">
    <property type="entry name" value="SAF"/>
    <property type="match status" value="1"/>
</dbReference>
<keyword evidence="8" id="KW-0966">Cell projection</keyword>
<dbReference type="EMBL" id="LVVA01000018">
    <property type="protein sequence ID" value="KZR32293.1"/>
    <property type="molecule type" value="Genomic_DNA"/>
</dbReference>
<evidence type="ECO:0000256" key="4">
    <source>
        <dbReference type="ARBA" id="ARBA00022729"/>
    </source>
</evidence>
<dbReference type="Pfam" id="PF13144">
    <property type="entry name" value="ChapFlgA"/>
    <property type="match status" value="1"/>
</dbReference>
<evidence type="ECO:0000259" key="7">
    <source>
        <dbReference type="SMART" id="SM00858"/>
    </source>
</evidence>
<keyword evidence="8" id="KW-0969">Cilium</keyword>
<reference evidence="9" key="1">
    <citation type="submission" date="2016-03" db="EMBL/GenBank/DDBJ databases">
        <title>WGS of SAMN04393274.</title>
        <authorList>
            <person name="Adams M."/>
            <person name="Sutton G."/>
            <person name="Nelson K."/>
            <person name="Thaden J."/>
            <person name="Fowler V."/>
            <person name="Mccorrison J."/>
            <person name="Sanka R."/>
            <person name="Brinkac L."/>
            <person name="Nierman W."/>
        </authorList>
    </citation>
    <scope>NUCLEOTIDE SEQUENCE [LARGE SCALE GENOMIC DNA]</scope>
    <source>
        <strain evidence="9">GN06232</strain>
    </source>
</reference>
<gene>
    <name evidence="8" type="ORF">A3466_01575</name>
</gene>
<dbReference type="CDD" id="cd11614">
    <property type="entry name" value="SAF_CpaB_FlgA_like"/>
    <property type="match status" value="1"/>
</dbReference>
<comment type="similarity">
    <text evidence="2">Belongs to the FlgA family.</text>
</comment>
<comment type="function">
    <text evidence="6">Involved in the assembly process of the P-ring formation. It may associate with FlgF on the rod constituting a structure essential for the P-ring assembly or may act as a modulator protein for the P-ring assembly.</text>
</comment>
<comment type="subcellular location">
    <subcellularLocation>
        <location evidence="1">Periplasm</location>
    </subcellularLocation>
</comment>
<proteinExistence type="inferred from homology"/>
<evidence type="ECO:0000256" key="6">
    <source>
        <dbReference type="ARBA" id="ARBA00025643"/>
    </source>
</evidence>
<dbReference type="PANTHER" id="PTHR36307">
    <property type="entry name" value="FLAGELLA BASAL BODY P-RING FORMATION PROTEIN FLGA"/>
    <property type="match status" value="1"/>
</dbReference>
<dbReference type="Proteomes" id="UP000076880">
    <property type="component" value="Unassembled WGS sequence"/>
</dbReference>
<sequence length="262" mass="29602">MIYIIFKESFTQSMKRHFRLFAALPLLITDLSTASANDTAPLSARKQIYAAAQSHTASLIRQEARRKRWPDYQAKMNIFIPAEASQYRSCSQKLAVSHYGGENPDFYRLRLNVSCNDRQGWETAVTVKPDIYLPVIIAKTALERDQVLSEEDVMTKKININSTRGEYLTQVDDVVGMTVKRRIRDRQPITKHQLDMPLLVERGQRVMMVAVQNGVEARTVGEAMKKGRRGETIKVKNQSSGKVVTAVVTEKGVVQTVNDSTL</sequence>
<dbReference type="InterPro" id="IPR017585">
    <property type="entry name" value="SAF_FlgA"/>
</dbReference>
<evidence type="ECO:0000256" key="5">
    <source>
        <dbReference type="ARBA" id="ARBA00022764"/>
    </source>
</evidence>
<dbReference type="InterPro" id="IPR039246">
    <property type="entry name" value="Flagellar_FlgA"/>
</dbReference>
<evidence type="ECO:0000256" key="1">
    <source>
        <dbReference type="ARBA" id="ARBA00004418"/>
    </source>
</evidence>